<dbReference type="CDD" id="cd06558">
    <property type="entry name" value="crotonase-like"/>
    <property type="match status" value="1"/>
</dbReference>
<dbReference type="AlphaFoldDB" id="A0A846YDP6"/>
<gene>
    <name evidence="1" type="ORF">HGA15_11595</name>
</gene>
<dbReference type="GO" id="GO:0006635">
    <property type="term" value="P:fatty acid beta-oxidation"/>
    <property type="evidence" value="ECO:0007669"/>
    <property type="project" value="TreeGrafter"/>
</dbReference>
<reference evidence="1 2" key="1">
    <citation type="submission" date="2020-04" db="EMBL/GenBank/DDBJ databases">
        <title>MicrobeNet Type strains.</title>
        <authorList>
            <person name="Nicholson A.C."/>
        </authorList>
    </citation>
    <scope>NUCLEOTIDE SEQUENCE [LARGE SCALE GENOMIC DNA]</scope>
    <source>
        <strain evidence="1 2">JCM 3332</strain>
    </source>
</reference>
<dbReference type="Pfam" id="PF00378">
    <property type="entry name" value="ECH_1"/>
    <property type="match status" value="1"/>
</dbReference>
<dbReference type="GO" id="GO:0004165">
    <property type="term" value="F:delta(3)-delta(2)-enoyl-CoA isomerase activity"/>
    <property type="evidence" value="ECO:0007669"/>
    <property type="project" value="TreeGrafter"/>
</dbReference>
<dbReference type="SUPFAM" id="SSF52096">
    <property type="entry name" value="ClpP/crotonase"/>
    <property type="match status" value="1"/>
</dbReference>
<dbReference type="RefSeq" id="WP_062977343.1">
    <property type="nucleotide sequence ID" value="NZ_JAAXOT010000005.1"/>
</dbReference>
<evidence type="ECO:0000313" key="2">
    <source>
        <dbReference type="Proteomes" id="UP000570678"/>
    </source>
</evidence>
<name>A0A846YDP6_9NOCA</name>
<dbReference type="PANTHER" id="PTHR11941">
    <property type="entry name" value="ENOYL-COA HYDRATASE-RELATED"/>
    <property type="match status" value="1"/>
</dbReference>
<dbReference type="PANTHER" id="PTHR11941:SF75">
    <property type="entry name" value="ENOYL-COA HYDRATASE_ISOMERASE FAMILY PROTEIN"/>
    <property type="match status" value="1"/>
</dbReference>
<dbReference type="InterPro" id="IPR001753">
    <property type="entry name" value="Enoyl-CoA_hydra/iso"/>
</dbReference>
<dbReference type="Gene3D" id="3.90.226.10">
    <property type="entry name" value="2-enoyl-CoA Hydratase, Chain A, domain 1"/>
    <property type="match status" value="1"/>
</dbReference>
<keyword evidence="2" id="KW-1185">Reference proteome</keyword>
<sequence>MPYLERVGNVFVLSLGNEGQTDSENRFGHDWLDETHALLDTVEASSGPAALVTTATGKFFSNGLDTDWLFANLDRMHGYLDLVHGLFSRILAFPLPTLAAVNGHAFGAGAMLASAHDFRIMRADRGFWCLPEVHLGMPFTLGMNALVTGRLTNQVALTAMTTGHRYGGPEAYAAGIVDETADAAGLRDTAVARADALAANRNAGLPVIKRSLHAATLAALAVPTTPDNLEFAKS</sequence>
<organism evidence="1 2">
    <name type="scientific">Nocardia flavorosea</name>
    <dbReference type="NCBI Taxonomy" id="53429"/>
    <lineage>
        <taxon>Bacteria</taxon>
        <taxon>Bacillati</taxon>
        <taxon>Actinomycetota</taxon>
        <taxon>Actinomycetes</taxon>
        <taxon>Mycobacteriales</taxon>
        <taxon>Nocardiaceae</taxon>
        <taxon>Nocardia</taxon>
    </lineage>
</organism>
<accession>A0A846YDP6</accession>
<proteinExistence type="predicted"/>
<comment type="caution">
    <text evidence="1">The sequence shown here is derived from an EMBL/GenBank/DDBJ whole genome shotgun (WGS) entry which is preliminary data.</text>
</comment>
<evidence type="ECO:0000313" key="1">
    <source>
        <dbReference type="EMBL" id="NKY56785.1"/>
    </source>
</evidence>
<dbReference type="InterPro" id="IPR029045">
    <property type="entry name" value="ClpP/crotonase-like_dom_sf"/>
</dbReference>
<dbReference type="EMBL" id="JAAXOT010000005">
    <property type="protein sequence ID" value="NKY56785.1"/>
    <property type="molecule type" value="Genomic_DNA"/>
</dbReference>
<dbReference type="Proteomes" id="UP000570678">
    <property type="component" value="Unassembled WGS sequence"/>
</dbReference>
<protein>
    <submittedName>
        <fullName evidence="1">Enoyl-CoA hydratase/isomerase family protein</fullName>
    </submittedName>
</protein>
<keyword evidence="1" id="KW-0413">Isomerase</keyword>